<dbReference type="EMBL" id="NPHW01002130">
    <property type="protein sequence ID" value="OXV12101.1"/>
    <property type="molecule type" value="Genomic_DNA"/>
</dbReference>
<dbReference type="AlphaFoldDB" id="A0A232M6T9"/>
<gene>
    <name evidence="1" type="ORF">Egran_00138</name>
</gene>
<dbReference type="Proteomes" id="UP000243515">
    <property type="component" value="Unassembled WGS sequence"/>
</dbReference>
<name>A0A232M6T9_9EURO</name>
<dbReference type="OrthoDB" id="10447857at2759"/>
<protein>
    <submittedName>
        <fullName evidence="1">Uncharacterized protein</fullName>
    </submittedName>
</protein>
<evidence type="ECO:0000313" key="1">
    <source>
        <dbReference type="EMBL" id="OXV12101.1"/>
    </source>
</evidence>
<evidence type="ECO:0000313" key="2">
    <source>
        <dbReference type="Proteomes" id="UP000243515"/>
    </source>
</evidence>
<keyword evidence="2" id="KW-1185">Reference proteome</keyword>
<feature type="non-terminal residue" evidence="1">
    <location>
        <position position="64"/>
    </location>
</feature>
<organism evidence="1 2">
    <name type="scientific">Elaphomyces granulatus</name>
    <dbReference type="NCBI Taxonomy" id="519963"/>
    <lineage>
        <taxon>Eukaryota</taxon>
        <taxon>Fungi</taxon>
        <taxon>Dikarya</taxon>
        <taxon>Ascomycota</taxon>
        <taxon>Pezizomycotina</taxon>
        <taxon>Eurotiomycetes</taxon>
        <taxon>Eurotiomycetidae</taxon>
        <taxon>Eurotiales</taxon>
        <taxon>Elaphomycetaceae</taxon>
        <taxon>Elaphomyces</taxon>
    </lineage>
</organism>
<accession>A0A232M6T9</accession>
<reference evidence="1 2" key="1">
    <citation type="journal article" date="2015" name="Environ. Microbiol.">
        <title>Metagenome sequence of Elaphomyces granulatus from sporocarp tissue reveals Ascomycota ectomycorrhizal fingerprints of genome expansion and a Proteobacteria-rich microbiome.</title>
        <authorList>
            <person name="Quandt C.A."/>
            <person name="Kohler A."/>
            <person name="Hesse C.N."/>
            <person name="Sharpton T.J."/>
            <person name="Martin F."/>
            <person name="Spatafora J.W."/>
        </authorList>
    </citation>
    <scope>NUCLEOTIDE SEQUENCE [LARGE SCALE GENOMIC DNA]</scope>
    <source>
        <strain evidence="1 2">OSC145934</strain>
    </source>
</reference>
<proteinExistence type="predicted"/>
<comment type="caution">
    <text evidence="1">The sequence shown here is derived from an EMBL/GenBank/DDBJ whole genome shotgun (WGS) entry which is preliminary data.</text>
</comment>
<sequence>MAPSIVKTTAIRTVPVSKINEGFNKEFFVGLEEAYGHQDEIKGTVKQPPASFPHYLPVWDNETG</sequence>